<sequence>MDSDDFPVQLEDIRLRRDLIEEGWTDRDIARQVRLGTLARVRYGAYVSASLVVHLDAVGRMRVRSRAVLKTTHPSSVLSHQASLAEWGEPLWGLPLDAVDLTRTDGRAGRREAGIVHHRANLPADDWTVRNGVPVVVPARAAIEVILTHRPEVGLVTACGVLSRGHATSGDLRSAAKAAQRWPNSLHARIVLARADHRLTSVAEARTWQLFHDRGIPRPEPQVKVHDEFGALLGIVDFLWRKAGVFLEFDGRLKYEQFRRPGETLEQYLMREKRREELICQVTGWVCIRITWADLENPVRTARRISQLLSGRTKPAA</sequence>
<proteinExistence type="predicted"/>
<name>A0A6G7YIH2_9ACTN</name>
<gene>
    <name evidence="1" type="ORF">G7071_14795</name>
</gene>
<dbReference type="EMBL" id="CP049866">
    <property type="protein sequence ID" value="QIK76501.1"/>
    <property type="molecule type" value="Genomic_DNA"/>
</dbReference>
<accession>A0A6G7YIH2</accession>
<keyword evidence="2" id="KW-1185">Reference proteome</keyword>
<organism evidence="1 2">
    <name type="scientific">Nocardioides piscis</name>
    <dbReference type="NCBI Taxonomy" id="2714938"/>
    <lineage>
        <taxon>Bacteria</taxon>
        <taxon>Bacillati</taxon>
        <taxon>Actinomycetota</taxon>
        <taxon>Actinomycetes</taxon>
        <taxon>Propionibacteriales</taxon>
        <taxon>Nocardioidaceae</taxon>
        <taxon>Nocardioides</taxon>
    </lineage>
</organism>
<dbReference type="KEGG" id="npi:G7071_14795"/>
<dbReference type="AlphaFoldDB" id="A0A6G7YIH2"/>
<evidence type="ECO:0000313" key="2">
    <source>
        <dbReference type="Proteomes" id="UP000502035"/>
    </source>
</evidence>
<dbReference type="RefSeq" id="WP_166320001.1">
    <property type="nucleotide sequence ID" value="NZ_CP049866.1"/>
</dbReference>
<reference evidence="1 2" key="1">
    <citation type="submission" date="2020-03" db="EMBL/GenBank/DDBJ databases">
        <title>Nocardioides sp. nov., isolated from fish.</title>
        <authorList>
            <person name="Hyun D.-W."/>
            <person name="Bae J.-W."/>
        </authorList>
    </citation>
    <scope>NUCLEOTIDE SEQUENCE [LARGE SCALE GENOMIC DNA]</scope>
    <source>
        <strain evidence="1 2">HDW12A</strain>
    </source>
</reference>
<dbReference type="Proteomes" id="UP000502035">
    <property type="component" value="Chromosome"/>
</dbReference>
<evidence type="ECO:0008006" key="3">
    <source>
        <dbReference type="Google" id="ProtNLM"/>
    </source>
</evidence>
<evidence type="ECO:0000313" key="1">
    <source>
        <dbReference type="EMBL" id="QIK76501.1"/>
    </source>
</evidence>
<protein>
    <recommendedName>
        <fullName evidence="3">Type IV toxin-antitoxin system AbiEi family antitoxin domain-containing protein</fullName>
    </recommendedName>
</protein>